<name>A0A7W9IK39_9ACTN</name>
<sequence length="124" mass="13253">MTPLIAARESCYLKLKQGPDNRGTIRLQCPAAGSSAAVICPRFNRLHPAPITAPAVVELADARKRAAQTILVSLMACIANLHILTAWRQTTDRRPVPHTAATPVPGQNASLLPPAHSEPPPSDR</sequence>
<evidence type="ECO:0000313" key="3">
    <source>
        <dbReference type="Proteomes" id="UP000540685"/>
    </source>
</evidence>
<organism evidence="2 3">
    <name type="scientific">Streptosporangium becharense</name>
    <dbReference type="NCBI Taxonomy" id="1816182"/>
    <lineage>
        <taxon>Bacteria</taxon>
        <taxon>Bacillati</taxon>
        <taxon>Actinomycetota</taxon>
        <taxon>Actinomycetes</taxon>
        <taxon>Streptosporangiales</taxon>
        <taxon>Streptosporangiaceae</taxon>
        <taxon>Streptosporangium</taxon>
    </lineage>
</organism>
<accession>A0A7W9IK39</accession>
<proteinExistence type="predicted"/>
<feature type="region of interest" description="Disordered" evidence="1">
    <location>
        <begin position="94"/>
        <end position="124"/>
    </location>
</feature>
<reference evidence="2 3" key="1">
    <citation type="submission" date="2020-08" db="EMBL/GenBank/DDBJ databases">
        <title>Sequencing the genomes of 1000 actinobacteria strains.</title>
        <authorList>
            <person name="Klenk H.-P."/>
        </authorList>
    </citation>
    <scope>NUCLEOTIDE SEQUENCE [LARGE SCALE GENOMIC DNA]</scope>
    <source>
        <strain evidence="2 3">DSM 46887</strain>
    </source>
</reference>
<comment type="caution">
    <text evidence="2">The sequence shown here is derived from an EMBL/GenBank/DDBJ whole genome shotgun (WGS) entry which is preliminary data.</text>
</comment>
<dbReference type="AlphaFoldDB" id="A0A7W9IK39"/>
<evidence type="ECO:0000313" key="2">
    <source>
        <dbReference type="EMBL" id="MBB5822076.1"/>
    </source>
</evidence>
<dbReference type="EMBL" id="JACHMP010000001">
    <property type="protein sequence ID" value="MBB5822076.1"/>
    <property type="molecule type" value="Genomic_DNA"/>
</dbReference>
<dbReference type="Proteomes" id="UP000540685">
    <property type="component" value="Unassembled WGS sequence"/>
</dbReference>
<gene>
    <name evidence="2" type="ORF">F4562_005138</name>
</gene>
<keyword evidence="3" id="KW-1185">Reference proteome</keyword>
<evidence type="ECO:0000256" key="1">
    <source>
        <dbReference type="SAM" id="MobiDB-lite"/>
    </source>
</evidence>
<dbReference type="RefSeq" id="WP_184544226.1">
    <property type="nucleotide sequence ID" value="NZ_JACHMP010000001.1"/>
</dbReference>
<protein>
    <submittedName>
        <fullName evidence="2">Uncharacterized protein</fullName>
    </submittedName>
</protein>